<comment type="caution">
    <text evidence="4">The sequence shown here is derived from an EMBL/GenBank/DDBJ whole genome shotgun (WGS) entry which is preliminary data.</text>
</comment>
<comment type="similarity">
    <text evidence="1">Belongs to the plant acyltransferase family.</text>
</comment>
<proteinExistence type="inferred from homology"/>
<dbReference type="STRING" id="4540.A0A3L6SP53"/>
<accession>A0A3L6SP53</accession>
<dbReference type="EMBL" id="PQIB02000004">
    <property type="protein sequence ID" value="RLN23277.1"/>
    <property type="molecule type" value="Genomic_DNA"/>
</dbReference>
<evidence type="ECO:0000313" key="4">
    <source>
        <dbReference type="EMBL" id="RLN23277.1"/>
    </source>
</evidence>
<sequence>MAGACGAAVGVGRRGGGWWRGGDRQRVERWAAGDAVVGGQRGSRRSRTHAVRRTSRSYVRPSATTPSGALGLSIIDRVVGLRHRVRSLHVFAAPAPGPGAGRQDAGSPARAVREALGLGKALVDYYPFAGRFVDGAGGPASARVECAAWTTPAASTSTRSPSRRTTCCRLPDAAPDVEPLDLPLSMQVQVTEFSCGGFVVGLICCHAMADGLGAAQFINAVGNYARGLPSTTGFPTYAVCQWHTR</sequence>
<keyword evidence="5" id="KW-1185">Reference proteome</keyword>
<reference evidence="5" key="1">
    <citation type="journal article" date="2019" name="Nat. Commun.">
        <title>The genome of broomcorn millet.</title>
        <authorList>
            <person name="Zou C."/>
            <person name="Miki D."/>
            <person name="Li D."/>
            <person name="Tang Q."/>
            <person name="Xiao L."/>
            <person name="Rajput S."/>
            <person name="Deng P."/>
            <person name="Jia W."/>
            <person name="Huang R."/>
            <person name="Zhang M."/>
            <person name="Sun Y."/>
            <person name="Hu J."/>
            <person name="Fu X."/>
            <person name="Schnable P.S."/>
            <person name="Li F."/>
            <person name="Zhang H."/>
            <person name="Feng B."/>
            <person name="Zhu X."/>
            <person name="Liu R."/>
            <person name="Schnable J.C."/>
            <person name="Zhu J.-K."/>
            <person name="Zhang H."/>
        </authorList>
    </citation>
    <scope>NUCLEOTIDE SEQUENCE [LARGE SCALE GENOMIC DNA]</scope>
</reference>
<keyword evidence="3" id="KW-0012">Acyltransferase</keyword>
<gene>
    <name evidence="4" type="ORF">C2845_PM07G07360</name>
</gene>
<evidence type="ECO:0000313" key="5">
    <source>
        <dbReference type="Proteomes" id="UP000275267"/>
    </source>
</evidence>
<dbReference type="Pfam" id="PF02458">
    <property type="entry name" value="Transferase"/>
    <property type="match status" value="1"/>
</dbReference>
<dbReference type="OrthoDB" id="444127at2759"/>
<dbReference type="Gene3D" id="3.30.559.10">
    <property type="entry name" value="Chloramphenicol acetyltransferase-like domain"/>
    <property type="match status" value="1"/>
</dbReference>
<name>A0A3L6SP53_PANMI</name>
<dbReference type="PANTHER" id="PTHR31147:SF1">
    <property type="entry name" value="ACYL TRANSFERASE 4"/>
    <property type="match status" value="1"/>
</dbReference>
<dbReference type="PANTHER" id="PTHR31147">
    <property type="entry name" value="ACYL TRANSFERASE 4"/>
    <property type="match status" value="1"/>
</dbReference>
<dbReference type="InterPro" id="IPR050898">
    <property type="entry name" value="Plant_acyltransferase"/>
</dbReference>
<dbReference type="GO" id="GO:0016747">
    <property type="term" value="F:acyltransferase activity, transferring groups other than amino-acyl groups"/>
    <property type="evidence" value="ECO:0007669"/>
    <property type="project" value="UniProtKB-ARBA"/>
</dbReference>
<evidence type="ECO:0000256" key="3">
    <source>
        <dbReference type="ARBA" id="ARBA00023315"/>
    </source>
</evidence>
<evidence type="ECO:0000256" key="2">
    <source>
        <dbReference type="ARBA" id="ARBA00022679"/>
    </source>
</evidence>
<dbReference type="AlphaFoldDB" id="A0A3L6SP53"/>
<protein>
    <submittedName>
        <fullName evidence="4">10-deacetylbaccatin III 10-O-acetyltransferase-like</fullName>
    </submittedName>
</protein>
<dbReference type="InterPro" id="IPR023213">
    <property type="entry name" value="CAT-like_dom_sf"/>
</dbReference>
<organism evidence="4 5">
    <name type="scientific">Panicum miliaceum</name>
    <name type="common">Proso millet</name>
    <name type="synonym">Broomcorn millet</name>
    <dbReference type="NCBI Taxonomy" id="4540"/>
    <lineage>
        <taxon>Eukaryota</taxon>
        <taxon>Viridiplantae</taxon>
        <taxon>Streptophyta</taxon>
        <taxon>Embryophyta</taxon>
        <taxon>Tracheophyta</taxon>
        <taxon>Spermatophyta</taxon>
        <taxon>Magnoliopsida</taxon>
        <taxon>Liliopsida</taxon>
        <taxon>Poales</taxon>
        <taxon>Poaceae</taxon>
        <taxon>PACMAD clade</taxon>
        <taxon>Panicoideae</taxon>
        <taxon>Panicodae</taxon>
        <taxon>Paniceae</taxon>
        <taxon>Panicinae</taxon>
        <taxon>Panicum</taxon>
        <taxon>Panicum sect. Panicum</taxon>
    </lineage>
</organism>
<evidence type="ECO:0000256" key="1">
    <source>
        <dbReference type="ARBA" id="ARBA00009861"/>
    </source>
</evidence>
<dbReference type="Proteomes" id="UP000275267">
    <property type="component" value="Unassembled WGS sequence"/>
</dbReference>
<keyword evidence="2" id="KW-0808">Transferase</keyword>